<keyword evidence="2" id="KW-1185">Reference proteome</keyword>
<dbReference type="KEGG" id="esj:SJ05684_c12300"/>
<reference evidence="1 2" key="1">
    <citation type="submission" date="2017-08" db="EMBL/GenBank/DDBJ databases">
        <title>Multipartite genome sequences of Sinorhizobium species nodulating soybeans.</title>
        <authorList>
            <person name="Tian C.F."/>
        </authorList>
    </citation>
    <scope>NUCLEOTIDE SEQUENCE [LARGE SCALE GENOMIC DNA]</scope>
    <source>
        <strain evidence="1 2">CCBAU 05684</strain>
    </source>
</reference>
<evidence type="ECO:0000313" key="1">
    <source>
        <dbReference type="EMBL" id="ASY62685.1"/>
    </source>
</evidence>
<proteinExistence type="predicted"/>
<accession>A0A249PA84</accession>
<dbReference type="EMBL" id="CP023067">
    <property type="protein sequence ID" value="ASY62685.1"/>
    <property type="molecule type" value="Genomic_DNA"/>
</dbReference>
<protein>
    <submittedName>
        <fullName evidence="1">Uncharacterized protein</fullName>
    </submittedName>
</protein>
<organism evidence="1 2">
    <name type="scientific">Sinorhizobium sojae CCBAU 05684</name>
    <dbReference type="NCBI Taxonomy" id="716928"/>
    <lineage>
        <taxon>Bacteria</taxon>
        <taxon>Pseudomonadati</taxon>
        <taxon>Pseudomonadota</taxon>
        <taxon>Alphaproteobacteria</taxon>
        <taxon>Hyphomicrobiales</taxon>
        <taxon>Rhizobiaceae</taxon>
        <taxon>Sinorhizobium/Ensifer group</taxon>
        <taxon>Sinorhizobium</taxon>
    </lineage>
</organism>
<dbReference type="STRING" id="716928.GCA_000261485_02588"/>
<gene>
    <name evidence="1" type="ORF">SJ05684_c12300</name>
</gene>
<dbReference type="Proteomes" id="UP000217211">
    <property type="component" value="Chromosome"/>
</dbReference>
<evidence type="ECO:0000313" key="2">
    <source>
        <dbReference type="Proteomes" id="UP000217211"/>
    </source>
</evidence>
<name>A0A249PA84_9HYPH</name>
<sequence>MKAACIRAAMAACGAQRIGPKPIFGKLDAQIEGVAVTFARLKRRAAL</sequence>
<dbReference type="AlphaFoldDB" id="A0A249PA84"/>